<keyword evidence="1" id="KW-0472">Membrane</keyword>
<dbReference type="EMBL" id="LUCH01018407">
    <property type="protein sequence ID" value="KAF5394476.1"/>
    <property type="molecule type" value="Genomic_DNA"/>
</dbReference>
<keyword evidence="1" id="KW-0812">Transmembrane</keyword>
<feature type="transmembrane region" description="Helical" evidence="1">
    <location>
        <begin position="95"/>
        <end position="114"/>
    </location>
</feature>
<reference evidence="2" key="1">
    <citation type="submission" date="2019-05" db="EMBL/GenBank/DDBJ databases">
        <title>Annotation for the trematode Paragonimus heterotremus.</title>
        <authorList>
            <person name="Choi Y.-J."/>
        </authorList>
    </citation>
    <scope>NUCLEOTIDE SEQUENCE</scope>
    <source>
        <strain evidence="2">LC</strain>
    </source>
</reference>
<sequence length="135" mass="14878">MNDDSDADFAIFGKTAAEIDDDLAHRDTIIKHGLISDLSDPQLSSNADIATPQSVDDYLAASTPWTRLHSLFFSPVLLQDTELSKTGRRAKRMPLVIGGIVAFTVSTVRLVSAYDEFVRSNVLTAWRTPEIAKVR</sequence>
<protein>
    <submittedName>
        <fullName evidence="2">Uncharacterized protein</fullName>
    </submittedName>
</protein>
<dbReference type="AlphaFoldDB" id="A0A8J4WCH0"/>
<evidence type="ECO:0000313" key="3">
    <source>
        <dbReference type="Proteomes" id="UP000748531"/>
    </source>
</evidence>
<comment type="caution">
    <text evidence="2">The sequence shown here is derived from an EMBL/GenBank/DDBJ whole genome shotgun (WGS) entry which is preliminary data.</text>
</comment>
<proteinExistence type="predicted"/>
<evidence type="ECO:0000313" key="2">
    <source>
        <dbReference type="EMBL" id="KAF5394476.1"/>
    </source>
</evidence>
<accession>A0A8J4WCH0</accession>
<keyword evidence="1" id="KW-1133">Transmembrane helix</keyword>
<dbReference type="OrthoDB" id="6241209at2759"/>
<evidence type="ECO:0000256" key="1">
    <source>
        <dbReference type="SAM" id="Phobius"/>
    </source>
</evidence>
<dbReference type="Proteomes" id="UP000748531">
    <property type="component" value="Unassembled WGS sequence"/>
</dbReference>
<keyword evidence="3" id="KW-1185">Reference proteome</keyword>
<name>A0A8J4WCH0_9TREM</name>
<organism evidence="2 3">
    <name type="scientific">Paragonimus heterotremus</name>
    <dbReference type="NCBI Taxonomy" id="100268"/>
    <lineage>
        <taxon>Eukaryota</taxon>
        <taxon>Metazoa</taxon>
        <taxon>Spiralia</taxon>
        <taxon>Lophotrochozoa</taxon>
        <taxon>Platyhelminthes</taxon>
        <taxon>Trematoda</taxon>
        <taxon>Digenea</taxon>
        <taxon>Plagiorchiida</taxon>
        <taxon>Troglotremata</taxon>
        <taxon>Troglotrematidae</taxon>
        <taxon>Paragonimus</taxon>
    </lineage>
</organism>
<gene>
    <name evidence="2" type="ORF">PHET_11412</name>
</gene>